<accession>A0A8X7WZ80</accession>
<dbReference type="InterPro" id="IPR003891">
    <property type="entry name" value="Initiation_fac_eIF4g_MI"/>
</dbReference>
<evidence type="ECO:0000256" key="2">
    <source>
        <dbReference type="ARBA" id="ARBA00006856"/>
    </source>
</evidence>
<evidence type="ECO:0000256" key="1">
    <source>
        <dbReference type="ARBA" id="ARBA00004604"/>
    </source>
</evidence>
<comment type="subcellular location">
    <subcellularLocation>
        <location evidence="1">Nucleus</location>
        <location evidence="1">Nucleolus</location>
    </subcellularLocation>
</comment>
<feature type="compositionally biased region" description="Basic residues" evidence="8">
    <location>
        <begin position="47"/>
        <end position="73"/>
    </location>
</feature>
<dbReference type="Pfam" id="PF02854">
    <property type="entry name" value="MIF4G"/>
    <property type="match status" value="1"/>
</dbReference>
<dbReference type="GO" id="GO:0005730">
    <property type="term" value="C:nucleolus"/>
    <property type="evidence" value="ECO:0007669"/>
    <property type="project" value="UniProtKB-SubCell"/>
</dbReference>
<gene>
    <name evidence="10" type="primary">Nom1</name>
    <name evidence="10" type="ORF">GTO96_0018294</name>
</gene>
<evidence type="ECO:0000313" key="10">
    <source>
        <dbReference type="EMBL" id="KAG2458550.1"/>
    </source>
</evidence>
<feature type="compositionally biased region" description="Basic and acidic residues" evidence="8">
    <location>
        <begin position="134"/>
        <end position="152"/>
    </location>
</feature>
<dbReference type="AlphaFoldDB" id="A0A8X7WZ80"/>
<evidence type="ECO:0000256" key="5">
    <source>
        <dbReference type="ARBA" id="ARBA00063784"/>
    </source>
</evidence>
<dbReference type="InterPro" id="IPR050781">
    <property type="entry name" value="CWC22_splicing_factor"/>
</dbReference>
<dbReference type="InterPro" id="IPR016024">
    <property type="entry name" value="ARM-type_fold"/>
</dbReference>
<feature type="compositionally biased region" description="Acidic residues" evidence="8">
    <location>
        <begin position="260"/>
        <end position="279"/>
    </location>
</feature>
<keyword evidence="11" id="KW-1185">Reference proteome</keyword>
<dbReference type="GO" id="GO:0003723">
    <property type="term" value="F:RNA binding"/>
    <property type="evidence" value="ECO:0007669"/>
    <property type="project" value="InterPro"/>
</dbReference>
<dbReference type="GO" id="GO:0042274">
    <property type="term" value="P:ribosomal small subunit biogenesis"/>
    <property type="evidence" value="ECO:0007669"/>
    <property type="project" value="TreeGrafter"/>
</dbReference>
<dbReference type="PANTHER" id="PTHR18034:SF4">
    <property type="entry name" value="NUCLEOLAR MIF4G DOMAIN-CONTAINING PROTEIN 1"/>
    <property type="match status" value="1"/>
</dbReference>
<feature type="region of interest" description="Disordered" evidence="8">
    <location>
        <begin position="108"/>
        <end position="179"/>
    </location>
</feature>
<feature type="region of interest" description="Disordered" evidence="8">
    <location>
        <begin position="34"/>
        <end position="73"/>
    </location>
</feature>
<feature type="region of interest" description="Disordered" evidence="8">
    <location>
        <begin position="217"/>
        <end position="330"/>
    </location>
</feature>
<sequence>MKRKFQHNRKGKKHVDVLRKLTESVEEFIRKEGKSGGVGDEEETFKRTSRFSVKKKSRKELRREKRKAKKIKRKTYCEGKRTGSINAVETVLKKQGKARSPLRKEFNVAEKSIPTSSELMRSKVKGKAVNPVEKGQKKSTKLESSKRDEQQKPKKKSGGRLLETRRQALLEANAEEDREIKRLEKQLGLNRRKNKKSLPQSFTADGLDYVLGILEPGAAGSGLYESDEETEAIGGTLNELVGDDYNQKESEDSEMKSDPEESELSETEETGESDVDEWEESKQEDSVPSEEEQNILTTTCEQEESKGFLSAQGESEDIEMNSGQEGTTEKYIPPHLQRSAETVDSKRREELERLKRSVNGLINRLSEANIASICSQFEELYMAHSRKDMNDTLTDVLLVSCVIPNLMPTRLLMEHILLISILHHTVGMEVGAHFLETIVRRFDVFHLSSSEGKESDNLLAMIAHMYNFNIVHCVLMFDILKKLLKTFTEKDIELILFLLKNVGFSLRKDDPLALKEIISEIQCKAGSLAPRMQEQPRSFPNNATLLCFPQVRFMLETLLALKNNDIRKIPGYDPEPVDRLRKLQRILIHNNASGSDVCLRVTLDSLLTADQVGRWWIVGSSWSGAPMLNASDIKDKEIKSVGKASAKILDLARKQRMNTDIRRNIFCVLMTSEDFLDAFEKLLRLGLKEHQQREIVHVLVDCCLQEKSFNPYYAVLAEKFCSYDRQFQMTIQFTMWDKFRDLANLSSPAFSNLVNLLVHFLKKTSLSLSVLKIIEFSELDKVKVRFLRQVLSKLLTESEPEDLISIFGRISGIDKLTMLREGLKLFISHFLLKNTQILGTAEQANLLRERATLAEKALEAKDTKLKL</sequence>
<dbReference type="SMART" id="SM00544">
    <property type="entry name" value="MA3"/>
    <property type="match status" value="1"/>
</dbReference>
<reference evidence="10 11" key="1">
    <citation type="journal article" date="2021" name="Cell">
        <title>Tracing the genetic footprints of vertebrate landing in non-teleost ray-finned fishes.</title>
        <authorList>
            <person name="Bi X."/>
            <person name="Wang K."/>
            <person name="Yang L."/>
            <person name="Pan H."/>
            <person name="Jiang H."/>
            <person name="Wei Q."/>
            <person name="Fang M."/>
            <person name="Yu H."/>
            <person name="Zhu C."/>
            <person name="Cai Y."/>
            <person name="He Y."/>
            <person name="Gan X."/>
            <person name="Zeng H."/>
            <person name="Yu D."/>
            <person name="Zhu Y."/>
            <person name="Jiang H."/>
            <person name="Qiu Q."/>
            <person name="Yang H."/>
            <person name="Zhang Y.E."/>
            <person name="Wang W."/>
            <person name="Zhu M."/>
            <person name="He S."/>
            <person name="Zhang G."/>
        </authorList>
    </citation>
    <scope>NUCLEOTIDE SEQUENCE [LARGE SCALE GENOMIC DNA]</scope>
    <source>
        <strain evidence="10">Bchr_013</strain>
    </source>
</reference>
<dbReference type="InterPro" id="IPR003890">
    <property type="entry name" value="MIF4G-like_typ-3"/>
</dbReference>
<comment type="subunit">
    <text evidence="5">May interact with EIF4A1, EIF4A2 and EIF4A3. Interacts with PPP1CA and PPP1CC.</text>
</comment>
<protein>
    <recommendedName>
        <fullName evidence="6">Nucleolar MIF4G domain-containing protein 1</fullName>
    </recommendedName>
    <alternativeName>
        <fullName evidence="7">SGD1 homolog</fullName>
    </alternativeName>
</protein>
<dbReference type="Gene3D" id="1.25.40.180">
    <property type="match status" value="1"/>
</dbReference>
<evidence type="ECO:0000313" key="11">
    <source>
        <dbReference type="Proteomes" id="UP000886611"/>
    </source>
</evidence>
<comment type="caution">
    <text evidence="10">The sequence shown here is derived from an EMBL/GenBank/DDBJ whole genome shotgun (WGS) entry which is preliminary data.</text>
</comment>
<evidence type="ECO:0000256" key="7">
    <source>
        <dbReference type="ARBA" id="ARBA00075714"/>
    </source>
</evidence>
<dbReference type="SMART" id="SM00543">
    <property type="entry name" value="MIF4G"/>
    <property type="match status" value="1"/>
</dbReference>
<name>A0A8X7WZ80_POLSE</name>
<dbReference type="EMBL" id="JAATIS010007298">
    <property type="protein sequence ID" value="KAG2458550.1"/>
    <property type="molecule type" value="Genomic_DNA"/>
</dbReference>
<proteinExistence type="inferred from homology"/>
<evidence type="ECO:0000256" key="8">
    <source>
        <dbReference type="SAM" id="MobiDB-lite"/>
    </source>
</evidence>
<dbReference type="Pfam" id="PF02847">
    <property type="entry name" value="MA3"/>
    <property type="match status" value="1"/>
</dbReference>
<evidence type="ECO:0000256" key="4">
    <source>
        <dbReference type="ARBA" id="ARBA00054269"/>
    </source>
</evidence>
<dbReference type="PANTHER" id="PTHR18034">
    <property type="entry name" value="CELL CYCLE CONTROL PROTEIN CWF22-RELATED"/>
    <property type="match status" value="1"/>
</dbReference>
<dbReference type="Proteomes" id="UP000886611">
    <property type="component" value="Unassembled WGS sequence"/>
</dbReference>
<keyword evidence="3" id="KW-0539">Nucleus</keyword>
<dbReference type="PROSITE" id="PS51366">
    <property type="entry name" value="MI"/>
    <property type="match status" value="1"/>
</dbReference>
<evidence type="ECO:0000259" key="9">
    <source>
        <dbReference type="PROSITE" id="PS51366"/>
    </source>
</evidence>
<dbReference type="FunFam" id="1.25.40.180:FF:000032">
    <property type="entry name" value="Nucleolar MIF4G domain-containing protein 1"/>
    <property type="match status" value="1"/>
</dbReference>
<comment type="similarity">
    <text evidence="2">Belongs to the CWC22 family.</text>
</comment>
<comment type="function">
    <text evidence="4">Plays a role in targeting PPP1CA to the nucleolus.</text>
</comment>
<feature type="compositionally biased region" description="Basic and acidic residues" evidence="8">
    <location>
        <begin position="245"/>
        <end position="259"/>
    </location>
</feature>
<evidence type="ECO:0000256" key="6">
    <source>
        <dbReference type="ARBA" id="ARBA00072504"/>
    </source>
</evidence>
<organism evidence="10 11">
    <name type="scientific">Polypterus senegalus</name>
    <name type="common">Senegal bichir</name>
    <dbReference type="NCBI Taxonomy" id="55291"/>
    <lineage>
        <taxon>Eukaryota</taxon>
        <taxon>Metazoa</taxon>
        <taxon>Chordata</taxon>
        <taxon>Craniata</taxon>
        <taxon>Vertebrata</taxon>
        <taxon>Euteleostomi</taxon>
        <taxon>Actinopterygii</taxon>
        <taxon>Polypteriformes</taxon>
        <taxon>Polypteridae</taxon>
        <taxon>Polypterus</taxon>
    </lineage>
</organism>
<feature type="non-terminal residue" evidence="10">
    <location>
        <position position="867"/>
    </location>
</feature>
<feature type="non-terminal residue" evidence="10">
    <location>
        <position position="1"/>
    </location>
</feature>
<evidence type="ECO:0000256" key="3">
    <source>
        <dbReference type="ARBA" id="ARBA00023242"/>
    </source>
</evidence>
<dbReference type="SUPFAM" id="SSF48371">
    <property type="entry name" value="ARM repeat"/>
    <property type="match status" value="1"/>
</dbReference>
<feature type="domain" description="MI" evidence="9">
    <location>
        <begin position="660"/>
        <end position="776"/>
    </location>
</feature>